<evidence type="ECO:0000313" key="2">
    <source>
        <dbReference type="EMBL" id="GBN60265.1"/>
    </source>
</evidence>
<feature type="compositionally biased region" description="Basic and acidic residues" evidence="1">
    <location>
        <begin position="83"/>
        <end position="93"/>
    </location>
</feature>
<dbReference type="Proteomes" id="UP000499080">
    <property type="component" value="Unassembled WGS sequence"/>
</dbReference>
<gene>
    <name evidence="2" type="ORF">AVEN_221012_1</name>
</gene>
<evidence type="ECO:0000313" key="3">
    <source>
        <dbReference type="Proteomes" id="UP000499080"/>
    </source>
</evidence>
<organism evidence="2 3">
    <name type="scientific">Araneus ventricosus</name>
    <name type="common">Orbweaver spider</name>
    <name type="synonym">Epeira ventricosa</name>
    <dbReference type="NCBI Taxonomy" id="182803"/>
    <lineage>
        <taxon>Eukaryota</taxon>
        <taxon>Metazoa</taxon>
        <taxon>Ecdysozoa</taxon>
        <taxon>Arthropoda</taxon>
        <taxon>Chelicerata</taxon>
        <taxon>Arachnida</taxon>
        <taxon>Araneae</taxon>
        <taxon>Araneomorphae</taxon>
        <taxon>Entelegynae</taxon>
        <taxon>Araneoidea</taxon>
        <taxon>Araneidae</taxon>
        <taxon>Araneus</taxon>
    </lineage>
</organism>
<name>A0A4Y2Q7U7_ARAVE</name>
<sequence>MPSKKCDVVIRSRHSPAPKFDSSEDSSCIGPVAGSIRRRGSNVLPLVWCESLERRVPAQVSSSSSDSGSNLRGPSQNSSRLGSKRDVNPPRMA</sequence>
<reference evidence="2 3" key="1">
    <citation type="journal article" date="2019" name="Sci. Rep.">
        <title>Orb-weaving spider Araneus ventricosus genome elucidates the spidroin gene catalogue.</title>
        <authorList>
            <person name="Kono N."/>
            <person name="Nakamura H."/>
            <person name="Ohtoshi R."/>
            <person name="Moran D.A.P."/>
            <person name="Shinohara A."/>
            <person name="Yoshida Y."/>
            <person name="Fujiwara M."/>
            <person name="Mori M."/>
            <person name="Tomita M."/>
            <person name="Arakawa K."/>
        </authorList>
    </citation>
    <scope>NUCLEOTIDE SEQUENCE [LARGE SCALE GENOMIC DNA]</scope>
</reference>
<keyword evidence="3" id="KW-1185">Reference proteome</keyword>
<feature type="region of interest" description="Disordered" evidence="1">
    <location>
        <begin position="1"/>
        <end position="28"/>
    </location>
</feature>
<feature type="compositionally biased region" description="Polar residues" evidence="1">
    <location>
        <begin position="70"/>
        <end position="81"/>
    </location>
</feature>
<accession>A0A4Y2Q7U7</accession>
<evidence type="ECO:0000256" key="1">
    <source>
        <dbReference type="SAM" id="MobiDB-lite"/>
    </source>
</evidence>
<feature type="region of interest" description="Disordered" evidence="1">
    <location>
        <begin position="58"/>
        <end position="93"/>
    </location>
</feature>
<dbReference type="AlphaFoldDB" id="A0A4Y2Q7U7"/>
<comment type="caution">
    <text evidence="2">The sequence shown here is derived from an EMBL/GenBank/DDBJ whole genome shotgun (WGS) entry which is preliminary data.</text>
</comment>
<protein>
    <submittedName>
        <fullName evidence="2">Uncharacterized protein</fullName>
    </submittedName>
</protein>
<feature type="compositionally biased region" description="Basic and acidic residues" evidence="1">
    <location>
        <begin position="1"/>
        <end position="10"/>
    </location>
</feature>
<proteinExistence type="predicted"/>
<dbReference type="EMBL" id="BGPR01013349">
    <property type="protein sequence ID" value="GBN60265.1"/>
    <property type="molecule type" value="Genomic_DNA"/>
</dbReference>